<dbReference type="AlphaFoldDB" id="A0A412X4F7"/>
<accession>A0A412X4F7</accession>
<dbReference type="GO" id="GO:0015074">
    <property type="term" value="P:DNA integration"/>
    <property type="evidence" value="ECO:0007669"/>
    <property type="project" value="InterPro"/>
</dbReference>
<dbReference type="InterPro" id="IPR011010">
    <property type="entry name" value="DNA_brk_join_enz"/>
</dbReference>
<proteinExistence type="predicted"/>
<dbReference type="InterPro" id="IPR013762">
    <property type="entry name" value="Integrase-like_cat_sf"/>
</dbReference>
<dbReference type="Gene3D" id="1.10.443.10">
    <property type="entry name" value="Intergrase catalytic core"/>
    <property type="match status" value="1"/>
</dbReference>
<dbReference type="Pfam" id="PF00589">
    <property type="entry name" value="Phage_integrase"/>
    <property type="match status" value="1"/>
</dbReference>
<feature type="domain" description="Tyr recombinase" evidence="2">
    <location>
        <begin position="8"/>
        <end position="191"/>
    </location>
</feature>
<name>A0A412X4F7_9BACT</name>
<keyword evidence="1" id="KW-0233">DNA recombination</keyword>
<dbReference type="PROSITE" id="PS51898">
    <property type="entry name" value="TYR_RECOMBINASE"/>
    <property type="match status" value="1"/>
</dbReference>
<dbReference type="Proteomes" id="UP000283589">
    <property type="component" value="Unassembled WGS sequence"/>
</dbReference>
<evidence type="ECO:0000313" key="4">
    <source>
        <dbReference type="Proteomes" id="UP000283589"/>
    </source>
</evidence>
<dbReference type="PANTHER" id="PTHR30349">
    <property type="entry name" value="PHAGE INTEGRASE-RELATED"/>
    <property type="match status" value="1"/>
</dbReference>
<comment type="caution">
    <text evidence="3">The sequence shown here is derived from an EMBL/GenBank/DDBJ whole genome shotgun (WGS) entry which is preliminary data.</text>
</comment>
<evidence type="ECO:0000313" key="3">
    <source>
        <dbReference type="EMBL" id="RGV35369.1"/>
    </source>
</evidence>
<dbReference type="InterPro" id="IPR050090">
    <property type="entry name" value="Tyrosine_recombinase_XerCD"/>
</dbReference>
<evidence type="ECO:0000259" key="2">
    <source>
        <dbReference type="PROSITE" id="PS51898"/>
    </source>
</evidence>
<gene>
    <name evidence="3" type="ORF">DWW18_04660</name>
</gene>
<dbReference type="SUPFAM" id="SSF56349">
    <property type="entry name" value="DNA breaking-rejoining enzymes"/>
    <property type="match status" value="1"/>
</dbReference>
<dbReference type="GO" id="GO:0006310">
    <property type="term" value="P:DNA recombination"/>
    <property type="evidence" value="ECO:0007669"/>
    <property type="project" value="UniProtKB-KW"/>
</dbReference>
<protein>
    <submittedName>
        <fullName evidence="3">Site-specific integrase</fullName>
    </submittedName>
</protein>
<sequence>MSLKYTNTTADCLDWDDMLNLVRKLIQDNNHKIALFITLGSFWGLRVYDIKQLTWLLILDKNEIIITEHKTAKKRSIPISSQLKKFIADCYNNIKPICLNAPIFLSQKGTIYSTQQLNRILKQIKIKYKLNIKNFSCHTLRKTFGRQVYNQNPENAEKALVMLMDMFNHSSLAITKRYIGLRQEEVAQTYESLSF</sequence>
<reference evidence="3 4" key="1">
    <citation type="submission" date="2018-08" db="EMBL/GenBank/DDBJ databases">
        <title>A genome reference for cultivated species of the human gut microbiota.</title>
        <authorList>
            <person name="Zou Y."/>
            <person name="Xue W."/>
            <person name="Luo G."/>
        </authorList>
    </citation>
    <scope>NUCLEOTIDE SEQUENCE [LARGE SCALE GENOMIC DNA]</scope>
    <source>
        <strain evidence="3 4">AF14-49</strain>
    </source>
</reference>
<dbReference type="RefSeq" id="WP_118258993.1">
    <property type="nucleotide sequence ID" value="NZ_CALBWO010000070.1"/>
</dbReference>
<dbReference type="GO" id="GO:0003677">
    <property type="term" value="F:DNA binding"/>
    <property type="evidence" value="ECO:0007669"/>
    <property type="project" value="InterPro"/>
</dbReference>
<dbReference type="EMBL" id="QRZA01000004">
    <property type="protein sequence ID" value="RGV35369.1"/>
    <property type="molecule type" value="Genomic_DNA"/>
</dbReference>
<dbReference type="InterPro" id="IPR002104">
    <property type="entry name" value="Integrase_catalytic"/>
</dbReference>
<organism evidence="3 4">
    <name type="scientific">Butyricimonas virosa</name>
    <dbReference type="NCBI Taxonomy" id="544645"/>
    <lineage>
        <taxon>Bacteria</taxon>
        <taxon>Pseudomonadati</taxon>
        <taxon>Bacteroidota</taxon>
        <taxon>Bacteroidia</taxon>
        <taxon>Bacteroidales</taxon>
        <taxon>Odoribacteraceae</taxon>
        <taxon>Butyricimonas</taxon>
    </lineage>
</organism>
<dbReference type="PANTHER" id="PTHR30349:SF82">
    <property type="entry name" value="INTEGRASE_RECOMBINASE YOEC-RELATED"/>
    <property type="match status" value="1"/>
</dbReference>
<evidence type="ECO:0000256" key="1">
    <source>
        <dbReference type="ARBA" id="ARBA00023172"/>
    </source>
</evidence>